<sequence>MKTTLIKIMIGLLPTAFSTDAVDVDLPQDENNDDSTSIESIIEEYNNNYPMIYNIDETNVQVGDEFDPLAGVYAVDSTEDLTSDIEVDGDVDTDTEGQYVLTYKVTNSDGAWYENNRLVTVSQNESTEIPKSPSKENSGSRVIFENVKDVTIQSGESFDPKENVTVIDTDGHDITEDVHIVGDKVDTNKTGEYYIAYTVIDRFGEPNAKAITVTVQ</sequence>
<dbReference type="GO" id="GO:0008843">
    <property type="term" value="F:endochitinase activity"/>
    <property type="evidence" value="ECO:0007669"/>
    <property type="project" value="UniProtKB-EC"/>
</dbReference>
<proteinExistence type="predicted"/>
<evidence type="ECO:0000313" key="3">
    <source>
        <dbReference type="Proteomes" id="UP000579136"/>
    </source>
</evidence>
<reference evidence="2 3" key="1">
    <citation type="submission" date="2020-08" db="EMBL/GenBank/DDBJ databases">
        <title>Genomic Encyclopedia of Type Strains, Phase IV (KMG-IV): sequencing the most valuable type-strain genomes for metagenomic binning, comparative biology and taxonomic classification.</title>
        <authorList>
            <person name="Goeker M."/>
        </authorList>
    </citation>
    <scope>NUCLEOTIDE SEQUENCE [LARGE SCALE GENOMIC DNA]</scope>
    <source>
        <strain evidence="2 3">DSM 19163</strain>
    </source>
</reference>
<dbReference type="AlphaFoldDB" id="A0A9Q2D081"/>
<keyword evidence="3" id="KW-1185">Reference proteome</keyword>
<feature type="domain" description="Pesticidal crystal protein Cry22Aa Ig-like" evidence="1">
    <location>
        <begin position="57"/>
        <end position="121"/>
    </location>
</feature>
<comment type="caution">
    <text evidence="2">The sequence shown here is derived from an EMBL/GenBank/DDBJ whole genome shotgun (WGS) entry which is preliminary data.</text>
</comment>
<feature type="domain" description="Pesticidal crystal protein Cry22Aa Ig-like" evidence="1">
    <location>
        <begin position="148"/>
        <end position="215"/>
    </location>
</feature>
<keyword evidence="2" id="KW-0326">Glycosidase</keyword>
<protein>
    <submittedName>
        <fullName evidence="2">Chitinase</fullName>
        <ecNumber evidence="2">3.2.1.14</ecNumber>
    </submittedName>
</protein>
<dbReference type="InterPro" id="IPR013783">
    <property type="entry name" value="Ig-like_fold"/>
</dbReference>
<dbReference type="Gene3D" id="2.60.40.10">
    <property type="entry name" value="Immunoglobulins"/>
    <property type="match status" value="2"/>
</dbReference>
<dbReference type="RefSeq" id="WP_183674034.1">
    <property type="nucleotide sequence ID" value="NZ_CBCRYX010000004.1"/>
</dbReference>
<dbReference type="Proteomes" id="UP000579136">
    <property type="component" value="Unassembled WGS sequence"/>
</dbReference>
<evidence type="ECO:0000259" key="1">
    <source>
        <dbReference type="Pfam" id="PF16403"/>
    </source>
</evidence>
<dbReference type="EMBL" id="JACHHF010000005">
    <property type="protein sequence ID" value="MBB5176099.1"/>
    <property type="molecule type" value="Genomic_DNA"/>
</dbReference>
<dbReference type="Pfam" id="PF16403">
    <property type="entry name" value="Bact_surface_Ig-like"/>
    <property type="match status" value="2"/>
</dbReference>
<organism evidence="2 3">
    <name type="scientific">Nosocomiicoccus ampullae</name>
    <dbReference type="NCBI Taxonomy" id="489910"/>
    <lineage>
        <taxon>Bacteria</taxon>
        <taxon>Bacillati</taxon>
        <taxon>Bacillota</taxon>
        <taxon>Bacilli</taxon>
        <taxon>Bacillales</taxon>
        <taxon>Staphylococcaceae</taxon>
        <taxon>Nosocomiicoccus</taxon>
    </lineage>
</organism>
<evidence type="ECO:0000313" key="2">
    <source>
        <dbReference type="EMBL" id="MBB5176099.1"/>
    </source>
</evidence>
<gene>
    <name evidence="2" type="ORF">HNQ45_000986</name>
</gene>
<accession>A0A9Q2D081</accession>
<keyword evidence="2" id="KW-0378">Hydrolase</keyword>
<dbReference type="InterPro" id="IPR032179">
    <property type="entry name" value="Cry22Aa_Ig-like"/>
</dbReference>
<dbReference type="EC" id="3.2.1.14" evidence="2"/>
<name>A0A9Q2D081_9STAP</name>